<evidence type="ECO:0000256" key="1">
    <source>
        <dbReference type="SAM" id="MobiDB-lite"/>
    </source>
</evidence>
<dbReference type="EnsemblMetazoa" id="XM_038012165.1">
    <property type="protein sequence ID" value="XP_037868093.1"/>
    <property type="gene ID" value="LOC119628738"/>
</dbReference>
<proteinExistence type="predicted"/>
<feature type="compositionally biased region" description="Polar residues" evidence="1">
    <location>
        <begin position="1"/>
        <end position="11"/>
    </location>
</feature>
<organism evidence="2 3">
    <name type="scientific">Bombyx mori</name>
    <name type="common">Silk moth</name>
    <dbReference type="NCBI Taxonomy" id="7091"/>
    <lineage>
        <taxon>Eukaryota</taxon>
        <taxon>Metazoa</taxon>
        <taxon>Ecdysozoa</taxon>
        <taxon>Arthropoda</taxon>
        <taxon>Hexapoda</taxon>
        <taxon>Insecta</taxon>
        <taxon>Pterygota</taxon>
        <taxon>Neoptera</taxon>
        <taxon>Endopterygota</taxon>
        <taxon>Lepidoptera</taxon>
        <taxon>Glossata</taxon>
        <taxon>Ditrysia</taxon>
        <taxon>Bombycoidea</taxon>
        <taxon>Bombycidae</taxon>
        <taxon>Bombycinae</taxon>
        <taxon>Bombyx</taxon>
    </lineage>
</organism>
<evidence type="ECO:0000313" key="3">
    <source>
        <dbReference type="Proteomes" id="UP000005204"/>
    </source>
</evidence>
<dbReference type="RefSeq" id="XP_037868093.1">
    <property type="nucleotide sequence ID" value="XM_038012165.2"/>
</dbReference>
<dbReference type="AlphaFoldDB" id="A0A8R2QWZ1"/>
<feature type="region of interest" description="Disordered" evidence="1">
    <location>
        <begin position="160"/>
        <end position="195"/>
    </location>
</feature>
<accession>A0A8R2QWZ1</accession>
<protein>
    <recommendedName>
        <fullName evidence="4">Synapse-associated protein</fullName>
    </recommendedName>
</protein>
<keyword evidence="3" id="KW-1185">Reference proteome</keyword>
<dbReference type="GeneID" id="119628738"/>
<sequence>MFSGLTNQVSSWMGAAKGEPQDEEVPTPTKDATAEAAADVERQSPTKGGSKLDIITNVKSQMTGWLGSGIPIPGLRKNEPAAAESAEPAPEPEPELKTDIKDDDDNSRYNSATGGADSRPASTGGTPTEEQPAGVGNVTTKAVAGAKSLGNFLYSAVNKAGAKVSEASAKIKKTVEENGERGDGGRQREEDAPAA</sequence>
<feature type="compositionally biased region" description="Polar residues" evidence="1">
    <location>
        <begin position="120"/>
        <end position="129"/>
    </location>
</feature>
<reference evidence="3" key="1">
    <citation type="journal article" date="2008" name="Insect Biochem. Mol. Biol.">
        <title>The genome of a lepidopteran model insect, the silkworm Bombyx mori.</title>
        <authorList>
            <consortium name="International Silkworm Genome Consortium"/>
        </authorList>
    </citation>
    <scope>NUCLEOTIDE SEQUENCE [LARGE SCALE GENOMIC DNA]</scope>
    <source>
        <strain evidence="3">p50T</strain>
    </source>
</reference>
<feature type="compositionally biased region" description="Basic and acidic residues" evidence="1">
    <location>
        <begin position="173"/>
        <end position="195"/>
    </location>
</feature>
<evidence type="ECO:0000313" key="2">
    <source>
        <dbReference type="EnsemblMetazoa" id="XP_037868093.1"/>
    </source>
</evidence>
<dbReference type="Proteomes" id="UP000005204">
    <property type="component" value="Unassembled WGS sequence"/>
</dbReference>
<feature type="region of interest" description="Disordered" evidence="1">
    <location>
        <begin position="1"/>
        <end position="137"/>
    </location>
</feature>
<name>A0A8R2QWZ1_BOMMO</name>
<reference evidence="2" key="2">
    <citation type="submission" date="2022-06" db="UniProtKB">
        <authorList>
            <consortium name="EnsemblMetazoa"/>
        </authorList>
    </citation>
    <scope>IDENTIFICATION</scope>
    <source>
        <strain evidence="2">p50T (Dazao)</strain>
    </source>
</reference>
<evidence type="ECO:0008006" key="4">
    <source>
        <dbReference type="Google" id="ProtNLM"/>
    </source>
</evidence>